<proteinExistence type="predicted"/>
<dbReference type="InterPro" id="IPR031927">
    <property type="entry name" value="DUF4767"/>
</dbReference>
<evidence type="ECO:0000259" key="2">
    <source>
        <dbReference type="Pfam" id="PF15983"/>
    </source>
</evidence>
<keyword evidence="4" id="KW-1185">Reference proteome</keyword>
<feature type="compositionally biased region" description="Low complexity" evidence="1">
    <location>
        <begin position="56"/>
        <end position="83"/>
    </location>
</feature>
<gene>
    <name evidence="3" type="ORF">FC75_GL002306</name>
</gene>
<dbReference type="AlphaFoldDB" id="A0A0R2F9H0"/>
<comment type="caution">
    <text evidence="3">The sequence shown here is derived from an EMBL/GenBank/DDBJ whole genome shotgun (WGS) entry which is preliminary data.</text>
</comment>
<feature type="domain" description="DUF4767" evidence="2">
    <location>
        <begin position="83"/>
        <end position="212"/>
    </location>
</feature>
<feature type="compositionally biased region" description="Low complexity" evidence="1">
    <location>
        <begin position="32"/>
        <end position="44"/>
    </location>
</feature>
<evidence type="ECO:0000313" key="3">
    <source>
        <dbReference type="EMBL" id="KRN21501.1"/>
    </source>
</evidence>
<dbReference type="EMBL" id="AYZJ01000050">
    <property type="protein sequence ID" value="KRN21501.1"/>
    <property type="molecule type" value="Genomic_DNA"/>
</dbReference>
<dbReference type="PATRIC" id="fig|1423730.4.peg.2394"/>
<reference evidence="3 4" key="1">
    <citation type="journal article" date="2015" name="Genome Announc.">
        <title>Expanding the biotechnology potential of lactobacilli through comparative genomics of 213 strains and associated genera.</title>
        <authorList>
            <person name="Sun Z."/>
            <person name="Harris H.M."/>
            <person name="McCann A."/>
            <person name="Guo C."/>
            <person name="Argimon S."/>
            <person name="Zhang W."/>
            <person name="Yang X."/>
            <person name="Jeffery I.B."/>
            <person name="Cooney J.C."/>
            <person name="Kagawa T.F."/>
            <person name="Liu W."/>
            <person name="Song Y."/>
            <person name="Salvetti E."/>
            <person name="Wrobel A."/>
            <person name="Rasinkangas P."/>
            <person name="Parkhill J."/>
            <person name="Rea M.C."/>
            <person name="O'Sullivan O."/>
            <person name="Ritari J."/>
            <person name="Douillard F.P."/>
            <person name="Paul Ross R."/>
            <person name="Yang R."/>
            <person name="Briner A.E."/>
            <person name="Felis G.E."/>
            <person name="de Vos W.M."/>
            <person name="Barrangou R."/>
            <person name="Klaenhammer T.R."/>
            <person name="Caufield P.W."/>
            <person name="Cui Y."/>
            <person name="Zhang H."/>
            <person name="O'Toole P.W."/>
        </authorList>
    </citation>
    <scope>NUCLEOTIDE SEQUENCE [LARGE SCALE GENOMIC DNA]</scope>
    <source>
        <strain evidence="3 4">DSM 22697</strain>
    </source>
</reference>
<sequence length="218" mass="23203">MNRSTPRHWGIFAAVLLSALIFTGCGQRAAKSDSAAPSKSAKVKSSTKEHVKVKSSRPTSSSSKASSSSSTAASAASSQPATPWDSSKDAALTSFVNAWAKTMGQSYAKYDGVHPLKTSVGTTYPTDFSQELVNNTPNLLAWHPDGTGSSSYNVVAIYNYDGTEPPLPSRITYFFTFHEGQPFVLVDQSRDGAPTAGETQNASLRSNFQRIAEGKPAQ</sequence>
<protein>
    <recommendedName>
        <fullName evidence="2">DUF4767 domain-containing protein</fullName>
    </recommendedName>
</protein>
<feature type="region of interest" description="Disordered" evidence="1">
    <location>
        <begin position="30"/>
        <end position="87"/>
    </location>
</feature>
<dbReference type="PROSITE" id="PS51257">
    <property type="entry name" value="PROKAR_LIPOPROTEIN"/>
    <property type="match status" value="1"/>
</dbReference>
<evidence type="ECO:0000256" key="1">
    <source>
        <dbReference type="SAM" id="MobiDB-lite"/>
    </source>
</evidence>
<dbReference type="STRING" id="1423730.FC75_GL002306"/>
<dbReference type="RefSeq" id="WP_056989686.1">
    <property type="nucleotide sequence ID" value="NZ_AYZJ01000050.1"/>
</dbReference>
<name>A0A0R2F9H0_9LACO</name>
<accession>A0A0R2F9H0</accession>
<organism evidence="3 4">
    <name type="scientific">Lacticaseibacillus camelliae DSM 22697 = JCM 13995</name>
    <dbReference type="NCBI Taxonomy" id="1423730"/>
    <lineage>
        <taxon>Bacteria</taxon>
        <taxon>Bacillati</taxon>
        <taxon>Bacillota</taxon>
        <taxon>Bacilli</taxon>
        <taxon>Lactobacillales</taxon>
        <taxon>Lactobacillaceae</taxon>
        <taxon>Lacticaseibacillus</taxon>
    </lineage>
</organism>
<evidence type="ECO:0000313" key="4">
    <source>
        <dbReference type="Proteomes" id="UP000050865"/>
    </source>
</evidence>
<dbReference type="Proteomes" id="UP000050865">
    <property type="component" value="Unassembled WGS sequence"/>
</dbReference>
<dbReference type="Pfam" id="PF15983">
    <property type="entry name" value="DUF4767"/>
    <property type="match status" value="1"/>
</dbReference>